<dbReference type="AlphaFoldDB" id="A0A1S6IPB1"/>
<proteinExistence type="predicted"/>
<dbReference type="CDD" id="cd01392">
    <property type="entry name" value="HTH_LacI"/>
    <property type="match status" value="1"/>
</dbReference>
<dbReference type="CDD" id="cd06294">
    <property type="entry name" value="PBP1_MalR-like"/>
    <property type="match status" value="1"/>
</dbReference>
<dbReference type="RefSeq" id="WP_062470155.1">
    <property type="nucleotide sequence ID" value="NZ_BBYN01000018.1"/>
</dbReference>
<keyword evidence="1" id="KW-0805">Transcription regulation</keyword>
<dbReference type="Proteomes" id="UP000188993">
    <property type="component" value="Chromosome"/>
</dbReference>
<dbReference type="PANTHER" id="PTHR30146">
    <property type="entry name" value="LACI-RELATED TRANSCRIPTIONAL REPRESSOR"/>
    <property type="match status" value="1"/>
</dbReference>
<evidence type="ECO:0000256" key="2">
    <source>
        <dbReference type="ARBA" id="ARBA00023125"/>
    </source>
</evidence>
<reference evidence="5 6" key="1">
    <citation type="journal article" date="2014" name="Int. J. Syst. Evol. Microbiol.">
        <title>Jeotgalibaca dankookensis gen. nov., sp. nov., a member of the family Carnobacteriaceae, isolated from seujeot (Korean traditional food).</title>
        <authorList>
            <person name="Lee D.G."/>
            <person name="Trujillo M.E."/>
            <person name="Kang H."/>
            <person name="Ahn T.Y."/>
        </authorList>
    </citation>
    <scope>NUCLEOTIDE SEQUENCE [LARGE SCALE GENOMIC DNA]</scope>
    <source>
        <strain evidence="5 6">EX-07</strain>
    </source>
</reference>
<dbReference type="Gene3D" id="3.40.50.2300">
    <property type="match status" value="2"/>
</dbReference>
<dbReference type="GO" id="GO:0000976">
    <property type="term" value="F:transcription cis-regulatory region binding"/>
    <property type="evidence" value="ECO:0007669"/>
    <property type="project" value="TreeGrafter"/>
</dbReference>
<organism evidence="5 6">
    <name type="scientific">Jeotgalibaca dankookensis</name>
    <dbReference type="NCBI Taxonomy" id="708126"/>
    <lineage>
        <taxon>Bacteria</taxon>
        <taxon>Bacillati</taxon>
        <taxon>Bacillota</taxon>
        <taxon>Bacilli</taxon>
        <taxon>Lactobacillales</taxon>
        <taxon>Carnobacteriaceae</taxon>
        <taxon>Jeotgalibaca</taxon>
    </lineage>
</organism>
<keyword evidence="3" id="KW-0804">Transcription</keyword>
<dbReference type="InterPro" id="IPR000843">
    <property type="entry name" value="HTH_LacI"/>
</dbReference>
<dbReference type="KEGG" id="jda:BW727_101021"/>
<dbReference type="STRING" id="708126.BW727_101021"/>
<sequence>MAVTIRDVADATNVSPSTVSRVISDNPRISQKTKEKVRLAMKELGYHPNFIARSLVNQSTSVIGVVFPSSGDTAFQNPFFTEVLRAISEGAHDEKFGIQLTTGKTEEEILNDVVQMVQGKRVDGLILLYSRQDDPIIDYLLEQNIPFVLVGQPTSKPDHITYVDNDNCLAAKEGTEGLIHLNHKKIAFIGGVNGLMVTNKRLAGYKQALKEANIPIQEDYIIFDDFLIEGGKHAVEKLLALKELPTAVLVTDDLMAMGVMQSLNEEGLRIPEDVAILSFNNTIFSVLSNPPLSSVDIHIFDLGLEAISQLVKRIKNPEEPVSHSIIPYEIVIRSSC</sequence>
<dbReference type="Pfam" id="PF00356">
    <property type="entry name" value="LacI"/>
    <property type="match status" value="1"/>
</dbReference>
<dbReference type="InterPro" id="IPR046335">
    <property type="entry name" value="LacI/GalR-like_sensor"/>
</dbReference>
<accession>A0A1S6IPB1</accession>
<gene>
    <name evidence="5" type="primary">malR</name>
    <name evidence="5" type="ORF">BW727_101021</name>
</gene>
<evidence type="ECO:0000259" key="4">
    <source>
        <dbReference type="PROSITE" id="PS50932"/>
    </source>
</evidence>
<keyword evidence="2" id="KW-0238">DNA-binding</keyword>
<evidence type="ECO:0000313" key="5">
    <source>
        <dbReference type="EMBL" id="AQS53391.1"/>
    </source>
</evidence>
<dbReference type="PROSITE" id="PS00356">
    <property type="entry name" value="HTH_LACI_1"/>
    <property type="match status" value="1"/>
</dbReference>
<evidence type="ECO:0000256" key="3">
    <source>
        <dbReference type="ARBA" id="ARBA00023163"/>
    </source>
</evidence>
<feature type="domain" description="HTH lacI-type" evidence="4">
    <location>
        <begin position="3"/>
        <end position="57"/>
    </location>
</feature>
<dbReference type="Gene3D" id="1.10.260.40">
    <property type="entry name" value="lambda repressor-like DNA-binding domains"/>
    <property type="match status" value="1"/>
</dbReference>
<evidence type="ECO:0000313" key="6">
    <source>
        <dbReference type="Proteomes" id="UP000188993"/>
    </source>
</evidence>
<dbReference type="SUPFAM" id="SSF53822">
    <property type="entry name" value="Periplasmic binding protein-like I"/>
    <property type="match status" value="1"/>
</dbReference>
<keyword evidence="6" id="KW-1185">Reference proteome</keyword>
<dbReference type="GO" id="GO:0003700">
    <property type="term" value="F:DNA-binding transcription factor activity"/>
    <property type="evidence" value="ECO:0007669"/>
    <property type="project" value="TreeGrafter"/>
</dbReference>
<dbReference type="InterPro" id="IPR028082">
    <property type="entry name" value="Peripla_BP_I"/>
</dbReference>
<dbReference type="InterPro" id="IPR010982">
    <property type="entry name" value="Lambda_DNA-bd_dom_sf"/>
</dbReference>
<dbReference type="EMBL" id="CP019728">
    <property type="protein sequence ID" value="AQS53391.1"/>
    <property type="molecule type" value="Genomic_DNA"/>
</dbReference>
<name>A0A1S6IPB1_9LACT</name>
<dbReference type="PANTHER" id="PTHR30146:SF109">
    <property type="entry name" value="HTH-TYPE TRANSCRIPTIONAL REGULATOR GALS"/>
    <property type="match status" value="1"/>
</dbReference>
<dbReference type="Pfam" id="PF13377">
    <property type="entry name" value="Peripla_BP_3"/>
    <property type="match status" value="1"/>
</dbReference>
<dbReference type="SUPFAM" id="SSF47413">
    <property type="entry name" value="lambda repressor-like DNA-binding domains"/>
    <property type="match status" value="1"/>
</dbReference>
<protein>
    <submittedName>
        <fullName evidence="5">HTH-type transcriptional regulator MalR</fullName>
    </submittedName>
</protein>
<evidence type="ECO:0000256" key="1">
    <source>
        <dbReference type="ARBA" id="ARBA00023015"/>
    </source>
</evidence>
<dbReference type="SMART" id="SM00354">
    <property type="entry name" value="HTH_LACI"/>
    <property type="match status" value="1"/>
</dbReference>
<dbReference type="OrthoDB" id="9788209at2"/>
<dbReference type="PROSITE" id="PS50932">
    <property type="entry name" value="HTH_LACI_2"/>
    <property type="match status" value="1"/>
</dbReference>